<evidence type="ECO:0000256" key="1">
    <source>
        <dbReference type="SAM" id="MobiDB-lite"/>
    </source>
</evidence>
<feature type="compositionally biased region" description="Polar residues" evidence="1">
    <location>
        <begin position="321"/>
        <end position="330"/>
    </location>
</feature>
<feature type="compositionally biased region" description="Low complexity" evidence="1">
    <location>
        <begin position="279"/>
        <end position="311"/>
    </location>
</feature>
<evidence type="ECO:0000313" key="2">
    <source>
        <dbReference type="EMBL" id="CAD5228452.1"/>
    </source>
</evidence>
<feature type="region of interest" description="Disordered" evidence="1">
    <location>
        <begin position="270"/>
        <end position="339"/>
    </location>
</feature>
<proteinExistence type="predicted"/>
<feature type="region of interest" description="Disordered" evidence="1">
    <location>
        <begin position="118"/>
        <end position="154"/>
    </location>
</feature>
<reference evidence="2" key="1">
    <citation type="submission" date="2020-09" db="EMBL/GenBank/DDBJ databases">
        <authorList>
            <person name="Kikuchi T."/>
        </authorList>
    </citation>
    <scope>NUCLEOTIDE SEQUENCE</scope>
    <source>
        <strain evidence="2">SH1</strain>
    </source>
</reference>
<feature type="region of interest" description="Disordered" evidence="1">
    <location>
        <begin position="231"/>
        <end position="254"/>
    </location>
</feature>
<protein>
    <submittedName>
        <fullName evidence="2">Uncharacterized protein</fullName>
    </submittedName>
</protein>
<feature type="compositionally biased region" description="Basic and acidic residues" evidence="1">
    <location>
        <begin position="118"/>
        <end position="128"/>
    </location>
</feature>
<dbReference type="AlphaFoldDB" id="A0A811LLA5"/>
<dbReference type="EMBL" id="CAJFDH010000006">
    <property type="protein sequence ID" value="CAD5228452.1"/>
    <property type="molecule type" value="Genomic_DNA"/>
</dbReference>
<name>A0A811LLA5_9BILA</name>
<accession>A0A811LLA5</accession>
<feature type="compositionally biased region" description="Acidic residues" evidence="1">
    <location>
        <begin position="535"/>
        <end position="549"/>
    </location>
</feature>
<keyword evidence="3" id="KW-1185">Reference proteome</keyword>
<organism evidence="2 3">
    <name type="scientific">Bursaphelenchus okinawaensis</name>
    <dbReference type="NCBI Taxonomy" id="465554"/>
    <lineage>
        <taxon>Eukaryota</taxon>
        <taxon>Metazoa</taxon>
        <taxon>Ecdysozoa</taxon>
        <taxon>Nematoda</taxon>
        <taxon>Chromadorea</taxon>
        <taxon>Rhabditida</taxon>
        <taxon>Tylenchina</taxon>
        <taxon>Tylenchomorpha</taxon>
        <taxon>Aphelenchoidea</taxon>
        <taxon>Aphelenchoididae</taxon>
        <taxon>Bursaphelenchus</taxon>
    </lineage>
</organism>
<evidence type="ECO:0000313" key="3">
    <source>
        <dbReference type="Proteomes" id="UP000614601"/>
    </source>
</evidence>
<dbReference type="Proteomes" id="UP000614601">
    <property type="component" value="Unassembled WGS sequence"/>
</dbReference>
<comment type="caution">
    <text evidence="2">The sequence shown here is derived from an EMBL/GenBank/DDBJ whole genome shotgun (WGS) entry which is preliminary data.</text>
</comment>
<dbReference type="OrthoDB" id="10676564at2759"/>
<feature type="compositionally biased region" description="Polar residues" evidence="1">
    <location>
        <begin position="138"/>
        <end position="154"/>
    </location>
</feature>
<dbReference type="EMBL" id="CAJFCW020000006">
    <property type="protein sequence ID" value="CAG9124500.1"/>
    <property type="molecule type" value="Genomic_DNA"/>
</dbReference>
<feature type="compositionally biased region" description="Basic and acidic residues" evidence="1">
    <location>
        <begin position="243"/>
        <end position="254"/>
    </location>
</feature>
<dbReference type="Proteomes" id="UP000783686">
    <property type="component" value="Unassembled WGS sequence"/>
</dbReference>
<feature type="compositionally biased region" description="Basic and acidic residues" evidence="1">
    <location>
        <begin position="381"/>
        <end position="433"/>
    </location>
</feature>
<feature type="region of interest" description="Disordered" evidence="1">
    <location>
        <begin position="535"/>
        <end position="555"/>
    </location>
</feature>
<gene>
    <name evidence="2" type="ORF">BOKJ2_LOCUS12685</name>
</gene>
<sequence>MMAEDPDLGAKRAKAFDNFKIEIKSTIDGNCYDGMTLTECEQLYAQDWGKNLRDVCRDTGKRNIAELLSSAHDVVKVIINSETQRVHLFPATMSKTTAEIMDMIIVSNENYLEKKARRERFAERDRRARSSSKPSRDFSVSTPPKASRSSSVFANRDSQFSASNSVPIGGIDKPVVITNTGRDIAAENDEDDNGWNQGWNGEKKGFGFDIPDEIRRNIVTSPLKDQKSSYMDAITPAKGAKSSAKDKDAGKTRERAVSYIEDVIRRMREQRRFQKEASPKGSKSSSSPKSSSSKDGQSPSSSKDSKSPSSKAGQSPKKATKSMSWSSSPTKVRMDDHPLRSYDTEMTMFEFKSHDGFQCSIPKSEKQSTKIAQLNFSELMDTVRRDEEERRQRMESAKKEGGGDGKKEEDKGQEEGNRKDVKAKNPDKEEKFRLNATDDVFPLSKADFLKEIKKNVDVDAEGGVDTGDDLDADVEDLTDRFEAMGRETLEESVLELAEKDTKPNPSKTQQILDNEVQERVADQTIDNRFYEECVDESETDINDVPDEDVPPSPMVTKPKYVSLNETYERLMAEADQSFNASTIQASSDDETLVQRILRVATSADVARLEPVAQMVYKRYKYLKKFVAVLKPCQRLRVVDFRAKIRQLCGIELHMRFFKRVFGIQTPNFVFAMGSLRPQLFQFEEHPFATYIELVPDAEKVLRGGIAEIGQDLSESLRLLRQGNVLIDSTTDSDC</sequence>
<feature type="region of interest" description="Disordered" evidence="1">
    <location>
        <begin position="358"/>
        <end position="433"/>
    </location>
</feature>